<dbReference type="GO" id="GO:0016740">
    <property type="term" value="F:transferase activity"/>
    <property type="evidence" value="ECO:0007669"/>
    <property type="project" value="TreeGrafter"/>
</dbReference>
<evidence type="ECO:0000313" key="3">
    <source>
        <dbReference type="Proteomes" id="UP000001058"/>
    </source>
</evidence>
<protein>
    <recommendedName>
        <fullName evidence="4">Metallo-beta-lactamase domain-containing protein</fullName>
    </recommendedName>
</protein>
<dbReference type="PANTHER" id="PTHR13754">
    <property type="entry name" value="METALLO-BETA-LACTAMASE SUPERFAMILY PROTEIN"/>
    <property type="match status" value="1"/>
</dbReference>
<dbReference type="InterPro" id="IPR052926">
    <property type="entry name" value="Metallo-beta-lactamase_dom"/>
</dbReference>
<dbReference type="PANTHER" id="PTHR13754:SF13">
    <property type="entry name" value="METALLO-BETA-LACTAMASE SUPERFAMILY PROTEIN (AFU_ORTHOLOGUE AFUA_3G07630)"/>
    <property type="match status" value="1"/>
</dbReference>
<gene>
    <name evidence="2" type="ORF">VOLCADRAFT_89597</name>
</gene>
<dbReference type="InterPro" id="IPR041712">
    <property type="entry name" value="DHPS-like_MBL-fold"/>
</dbReference>
<sequence length="467" mass="50073">MLETDAIEFADAQAVWSQLRAVERLTVTVIVDNETDGLSSPCACCDPSLDPSTSTPYQSEFTWAVHQVTGGRWPSLDFRHSLQAGHGLSLLVSASTADGAVSRLLFDGGPREDLWTRNAERLGLDMGEVEAAVLSHWHVDHSVGLLAVARAASEARSGTWSALREDEKTEPSSTILPGHLPQAEDSDKTCPEGELAPRPPSQLPQQLQQQQQQQEDGDSEAGLQPGPPPPVQEPFVFDLHPSRPLLRGLLLGASHKPVPFDERDPTLEQLSLPGCRVELHAGPHTLLRNCFFVSGSIPRVSSFETGQPGHGTLGPDGNWQLDPHIMEERYLAVRVRGRGVVVLSGCSHAGIVNVVRHVKGLSGEPVFGVMGGLHLAGGKMEGRIPETVAALRELNPARVFGGHCTGWRAKIALAAALSDRFQPMSVGSTYTFLAARPGEQQERAGDEEKATKAVPGGQQPEEPGVGS</sequence>
<dbReference type="InParanoid" id="D8TS94"/>
<feature type="compositionally biased region" description="Low complexity" evidence="1">
    <location>
        <begin position="203"/>
        <end position="214"/>
    </location>
</feature>
<feature type="region of interest" description="Disordered" evidence="1">
    <location>
        <begin position="435"/>
        <end position="467"/>
    </location>
</feature>
<dbReference type="RefSeq" id="XP_002949160.1">
    <property type="nucleotide sequence ID" value="XM_002949114.1"/>
</dbReference>
<reference evidence="2 3" key="1">
    <citation type="journal article" date="2010" name="Science">
        <title>Genomic analysis of organismal complexity in the multicellular green alga Volvox carteri.</title>
        <authorList>
            <person name="Prochnik S.E."/>
            <person name="Umen J."/>
            <person name="Nedelcu A.M."/>
            <person name="Hallmann A."/>
            <person name="Miller S.M."/>
            <person name="Nishii I."/>
            <person name="Ferris P."/>
            <person name="Kuo A."/>
            <person name="Mitros T."/>
            <person name="Fritz-Laylin L.K."/>
            <person name="Hellsten U."/>
            <person name="Chapman J."/>
            <person name="Simakov O."/>
            <person name="Rensing S.A."/>
            <person name="Terry A."/>
            <person name="Pangilinan J."/>
            <person name="Kapitonov V."/>
            <person name="Jurka J."/>
            <person name="Salamov A."/>
            <person name="Shapiro H."/>
            <person name="Schmutz J."/>
            <person name="Grimwood J."/>
            <person name="Lindquist E."/>
            <person name="Lucas S."/>
            <person name="Grigoriev I.V."/>
            <person name="Schmitt R."/>
            <person name="Kirk D."/>
            <person name="Rokhsar D.S."/>
        </authorList>
    </citation>
    <scope>NUCLEOTIDE SEQUENCE [LARGE SCALE GENOMIC DNA]</scope>
    <source>
        <strain evidence="3">f. Nagariensis / Eve</strain>
    </source>
</reference>
<evidence type="ECO:0000256" key="1">
    <source>
        <dbReference type="SAM" id="MobiDB-lite"/>
    </source>
</evidence>
<dbReference type="OrthoDB" id="1470350at2759"/>
<feature type="compositionally biased region" description="Low complexity" evidence="1">
    <location>
        <begin position="454"/>
        <end position="467"/>
    </location>
</feature>
<proteinExistence type="predicted"/>
<dbReference type="AlphaFoldDB" id="D8TS94"/>
<dbReference type="Proteomes" id="UP000001058">
    <property type="component" value="Unassembled WGS sequence"/>
</dbReference>
<feature type="compositionally biased region" description="Basic and acidic residues" evidence="1">
    <location>
        <begin position="439"/>
        <end position="451"/>
    </location>
</feature>
<name>D8TS94_VOLCA</name>
<dbReference type="SUPFAM" id="SSF56281">
    <property type="entry name" value="Metallo-hydrolase/oxidoreductase"/>
    <property type="match status" value="1"/>
</dbReference>
<dbReference type="CDD" id="cd07713">
    <property type="entry name" value="DHPS-like_MBL-fold"/>
    <property type="match status" value="1"/>
</dbReference>
<evidence type="ECO:0008006" key="4">
    <source>
        <dbReference type="Google" id="ProtNLM"/>
    </source>
</evidence>
<dbReference type="InterPro" id="IPR036866">
    <property type="entry name" value="RibonucZ/Hydroxyglut_hydro"/>
</dbReference>
<keyword evidence="3" id="KW-1185">Reference proteome</keyword>
<feature type="region of interest" description="Disordered" evidence="1">
    <location>
        <begin position="158"/>
        <end position="237"/>
    </location>
</feature>
<dbReference type="EMBL" id="GL378334">
    <property type="protein sequence ID" value="EFJ49653.1"/>
    <property type="molecule type" value="Genomic_DNA"/>
</dbReference>
<evidence type="ECO:0000313" key="2">
    <source>
        <dbReference type="EMBL" id="EFJ49653.1"/>
    </source>
</evidence>
<dbReference type="Gene3D" id="3.60.15.10">
    <property type="entry name" value="Ribonuclease Z/Hydroxyacylglutathione hydrolase-like"/>
    <property type="match status" value="2"/>
</dbReference>
<dbReference type="KEGG" id="vcn:VOLCADRAFT_89597"/>
<dbReference type="eggNOG" id="ENOG502RZVN">
    <property type="taxonomic scope" value="Eukaryota"/>
</dbReference>
<organism evidence="3">
    <name type="scientific">Volvox carteri f. nagariensis</name>
    <dbReference type="NCBI Taxonomy" id="3068"/>
    <lineage>
        <taxon>Eukaryota</taxon>
        <taxon>Viridiplantae</taxon>
        <taxon>Chlorophyta</taxon>
        <taxon>core chlorophytes</taxon>
        <taxon>Chlorophyceae</taxon>
        <taxon>CS clade</taxon>
        <taxon>Chlamydomonadales</taxon>
        <taxon>Volvocaceae</taxon>
        <taxon>Volvox</taxon>
    </lineage>
</organism>
<dbReference type="GeneID" id="9616113"/>
<dbReference type="STRING" id="3068.D8TS94"/>
<accession>D8TS94</accession>